<keyword evidence="1" id="KW-0812">Transmembrane</keyword>
<dbReference type="EMBL" id="BARW01021991">
    <property type="protein sequence ID" value="GAI94334.1"/>
    <property type="molecule type" value="Genomic_DNA"/>
</dbReference>
<organism evidence="2">
    <name type="scientific">marine sediment metagenome</name>
    <dbReference type="NCBI Taxonomy" id="412755"/>
    <lineage>
        <taxon>unclassified sequences</taxon>
        <taxon>metagenomes</taxon>
        <taxon>ecological metagenomes</taxon>
    </lineage>
</organism>
<keyword evidence="1" id="KW-1133">Transmembrane helix</keyword>
<sequence>MDEENVKLSQAIDDFFAFRQMMGTNFIRVLYVIGAIAITIGAVALVMRSLAGPDPWRTWGVFFSIFFC</sequence>
<feature type="non-terminal residue" evidence="2">
    <location>
        <position position="68"/>
    </location>
</feature>
<proteinExistence type="predicted"/>
<name>X1UPP3_9ZZZZ</name>
<feature type="transmembrane region" description="Helical" evidence="1">
    <location>
        <begin position="29"/>
        <end position="51"/>
    </location>
</feature>
<protein>
    <submittedName>
        <fullName evidence="2">Uncharacterized protein</fullName>
    </submittedName>
</protein>
<keyword evidence="1" id="KW-0472">Membrane</keyword>
<gene>
    <name evidence="2" type="ORF">S12H4_36830</name>
</gene>
<dbReference type="AlphaFoldDB" id="X1UPP3"/>
<comment type="caution">
    <text evidence="2">The sequence shown here is derived from an EMBL/GenBank/DDBJ whole genome shotgun (WGS) entry which is preliminary data.</text>
</comment>
<reference evidence="2" key="1">
    <citation type="journal article" date="2014" name="Front. Microbiol.">
        <title>High frequency of phylogenetically diverse reductive dehalogenase-homologous genes in deep subseafloor sedimentary metagenomes.</title>
        <authorList>
            <person name="Kawai M."/>
            <person name="Futagami T."/>
            <person name="Toyoda A."/>
            <person name="Takaki Y."/>
            <person name="Nishi S."/>
            <person name="Hori S."/>
            <person name="Arai W."/>
            <person name="Tsubouchi T."/>
            <person name="Morono Y."/>
            <person name="Uchiyama I."/>
            <person name="Ito T."/>
            <person name="Fujiyama A."/>
            <person name="Inagaki F."/>
            <person name="Takami H."/>
        </authorList>
    </citation>
    <scope>NUCLEOTIDE SEQUENCE</scope>
    <source>
        <strain evidence="2">Expedition CK06-06</strain>
    </source>
</reference>
<accession>X1UPP3</accession>
<evidence type="ECO:0000313" key="2">
    <source>
        <dbReference type="EMBL" id="GAI94334.1"/>
    </source>
</evidence>
<evidence type="ECO:0000256" key="1">
    <source>
        <dbReference type="SAM" id="Phobius"/>
    </source>
</evidence>